<sequence>MEKKAARHWSELDNKRRMLLSRWERYAAYTLPRICLPSHFNEKSDELKHDWQAVGAQAVNHVVNKLMLALFAPSRPFMRLELSAKARADLGDQIDPALVDDILGEGERKAMRQMDTRGDIRPALFLGLANLVITGNALYKFPESSDDKFRCLYCRDWAVQRSGSGDILRLCIREKYAFAELEERAQEAYRTVRPGQKPEDEVTHYTVICRNEKGGYELKQYINDAYLGEDFDGSYKDYAALPWKVITWQLADNADYGSGLVEDFAGDFAAVSAMSEAQIKAAILACEFRWLVNPAGFTKPEDLEESENGAALPGNEKDITPLTPGTGNNLQVIGNVMQDYVRRIGQGFLLASAVTRDAERVTAQEIRMQATELETSLGGAYTRIAVELQTPIAIWLLKEVDLQIDGKAISLSIVTGLDALSRSGDLDALRQALSDINAVNSLPPAAQEFLNLGAIYSTIMNGHGLPAGKYVKDEGTVAQQRQAQQAAQQQQVINEASATAGAQAVAQQATGE</sequence>
<keyword evidence="3" id="KW-1188">Viral release from host cell</keyword>
<dbReference type="GO" id="GO:0046718">
    <property type="term" value="P:symbiont entry into host cell"/>
    <property type="evidence" value="ECO:0007669"/>
    <property type="project" value="UniProtKB-KW"/>
</dbReference>
<reference evidence="8" key="1">
    <citation type="submission" date="2020-09" db="EMBL/GenBank/DDBJ databases">
        <authorList>
            <person name="Eze J.U."/>
            <person name="Rahube T.O."/>
        </authorList>
    </citation>
    <scope>NUCLEOTIDE SEQUENCE</scope>
</reference>
<dbReference type="InterPro" id="IPR020991">
    <property type="entry name" value="Connector_podovirus"/>
</dbReference>
<evidence type="ECO:0000256" key="1">
    <source>
        <dbReference type="ARBA" id="ARBA00004328"/>
    </source>
</evidence>
<organism evidence="8">
    <name type="scientific">feces metagenome</name>
    <dbReference type="NCBI Taxonomy" id="1861841"/>
    <lineage>
        <taxon>unclassified sequences</taxon>
        <taxon>metagenomes</taxon>
        <taxon>organismal metagenomes</taxon>
    </lineage>
</organism>
<evidence type="ECO:0000256" key="3">
    <source>
        <dbReference type="ARBA" id="ARBA00022612"/>
    </source>
</evidence>
<keyword evidence="6" id="KW-1160">Virus entry into host cell</keyword>
<evidence type="ECO:0000256" key="4">
    <source>
        <dbReference type="ARBA" id="ARBA00022844"/>
    </source>
</evidence>
<keyword evidence="4" id="KW-0946">Virion</keyword>
<feature type="region of interest" description="Disordered" evidence="7">
    <location>
        <begin position="301"/>
        <end position="324"/>
    </location>
</feature>
<evidence type="ECO:0000256" key="7">
    <source>
        <dbReference type="SAM" id="MobiDB-lite"/>
    </source>
</evidence>
<evidence type="ECO:0000313" key="8">
    <source>
        <dbReference type="EMBL" id="QOV05519.1"/>
    </source>
</evidence>
<dbReference type="EMBL" id="MT993626">
    <property type="protein sequence ID" value="QOV05519.1"/>
    <property type="molecule type" value="Genomic_DNA"/>
</dbReference>
<evidence type="ECO:0000256" key="6">
    <source>
        <dbReference type="ARBA" id="ARBA00023296"/>
    </source>
</evidence>
<evidence type="ECO:0000256" key="5">
    <source>
        <dbReference type="ARBA" id="ARBA00023219"/>
    </source>
</evidence>
<protein>
    <submittedName>
        <fullName evidence="8">Collar, head-to-tail connector protein</fullName>
    </submittedName>
</protein>
<evidence type="ECO:0000256" key="2">
    <source>
        <dbReference type="ARBA" id="ARBA00022595"/>
    </source>
</evidence>
<name>A0A7M2QP62_9ZZZZ</name>
<accession>A0A7M2QP62</accession>
<dbReference type="Pfam" id="PF12236">
    <property type="entry name" value="Head-tail_con"/>
    <property type="match status" value="1"/>
</dbReference>
<dbReference type="AlphaFoldDB" id="A0A7M2QP62"/>
<proteinExistence type="predicted"/>
<comment type="subcellular location">
    <subcellularLocation>
        <location evidence="1">Virion</location>
    </subcellularLocation>
</comment>
<dbReference type="GO" id="GO:0044423">
    <property type="term" value="C:virion component"/>
    <property type="evidence" value="ECO:0007669"/>
    <property type="project" value="UniProtKB-KW"/>
</dbReference>
<keyword evidence="2" id="KW-1162">Viral penetration into host cytoplasm</keyword>
<keyword evidence="5" id="KW-0231">Viral genome packaging</keyword>